<dbReference type="Gene3D" id="3.30.1130.10">
    <property type="match status" value="1"/>
</dbReference>
<dbReference type="SUPFAM" id="SSF55620">
    <property type="entry name" value="Tetrahydrobiopterin biosynthesis enzymes-like"/>
    <property type="match status" value="1"/>
</dbReference>
<comment type="similarity">
    <text evidence="3 6">Belongs to the DHNA family.</text>
</comment>
<feature type="domain" description="Dihydroneopterin aldolase/epimerase" evidence="7">
    <location>
        <begin position="4"/>
        <end position="116"/>
    </location>
</feature>
<name>A0A8J3A9N3_9ACTN</name>
<dbReference type="CDD" id="cd00534">
    <property type="entry name" value="DHNA_DHNTPE"/>
    <property type="match status" value="1"/>
</dbReference>
<comment type="catalytic activity">
    <reaction evidence="1 6">
        <text>7,8-dihydroneopterin = 6-hydroxymethyl-7,8-dihydropterin + glycolaldehyde</text>
        <dbReference type="Rhea" id="RHEA:10540"/>
        <dbReference type="ChEBI" id="CHEBI:17001"/>
        <dbReference type="ChEBI" id="CHEBI:17071"/>
        <dbReference type="ChEBI" id="CHEBI:44841"/>
        <dbReference type="EC" id="4.1.2.25"/>
    </reaction>
</comment>
<keyword evidence="4 6" id="KW-0289">Folate biosynthesis</keyword>
<dbReference type="AlphaFoldDB" id="A0A8J3A9N3"/>
<evidence type="ECO:0000256" key="5">
    <source>
        <dbReference type="ARBA" id="ARBA00023239"/>
    </source>
</evidence>
<evidence type="ECO:0000313" key="9">
    <source>
        <dbReference type="Proteomes" id="UP000650511"/>
    </source>
</evidence>
<gene>
    <name evidence="8" type="primary">folB</name>
    <name evidence="8" type="ORF">GCM10011354_25710</name>
</gene>
<dbReference type="SMART" id="SM00905">
    <property type="entry name" value="FolB"/>
    <property type="match status" value="1"/>
</dbReference>
<dbReference type="EMBL" id="BMHA01000009">
    <property type="protein sequence ID" value="GGI07762.1"/>
    <property type="molecule type" value="Genomic_DNA"/>
</dbReference>
<dbReference type="RefSeq" id="WP_130651078.1">
    <property type="nucleotide sequence ID" value="NZ_BMHA01000009.1"/>
</dbReference>
<evidence type="ECO:0000256" key="1">
    <source>
        <dbReference type="ARBA" id="ARBA00001353"/>
    </source>
</evidence>
<proteinExistence type="inferred from homology"/>
<comment type="pathway">
    <text evidence="2 6">Cofactor biosynthesis; tetrahydrofolate biosynthesis; 2-amino-4-hydroxy-6-hydroxymethyl-7,8-dihydropteridine diphosphate from 7,8-dihydroneopterin triphosphate: step 3/4.</text>
</comment>
<dbReference type="GO" id="GO:0046656">
    <property type="term" value="P:folic acid biosynthetic process"/>
    <property type="evidence" value="ECO:0007669"/>
    <property type="project" value="UniProtKB-UniRule"/>
</dbReference>
<dbReference type="GO" id="GO:0005737">
    <property type="term" value="C:cytoplasm"/>
    <property type="evidence" value="ECO:0007669"/>
    <property type="project" value="TreeGrafter"/>
</dbReference>
<organism evidence="8 9">
    <name type="scientific">Egicoccus halophilus</name>
    <dbReference type="NCBI Taxonomy" id="1670830"/>
    <lineage>
        <taxon>Bacteria</taxon>
        <taxon>Bacillati</taxon>
        <taxon>Actinomycetota</taxon>
        <taxon>Nitriliruptoria</taxon>
        <taxon>Egicoccales</taxon>
        <taxon>Egicoccaceae</taxon>
        <taxon>Egicoccus</taxon>
    </lineage>
</organism>
<dbReference type="NCBIfam" id="TIGR00525">
    <property type="entry name" value="folB"/>
    <property type="match status" value="1"/>
</dbReference>
<comment type="caution">
    <text evidence="8">The sequence shown here is derived from an EMBL/GenBank/DDBJ whole genome shotgun (WGS) entry which is preliminary data.</text>
</comment>
<evidence type="ECO:0000256" key="6">
    <source>
        <dbReference type="RuleBase" id="RU362079"/>
    </source>
</evidence>
<dbReference type="Pfam" id="PF02152">
    <property type="entry name" value="FolB"/>
    <property type="match status" value="1"/>
</dbReference>
<reference evidence="8" key="1">
    <citation type="journal article" date="2014" name="Int. J. Syst. Evol. Microbiol.">
        <title>Complete genome sequence of Corynebacterium casei LMG S-19264T (=DSM 44701T), isolated from a smear-ripened cheese.</title>
        <authorList>
            <consortium name="US DOE Joint Genome Institute (JGI-PGF)"/>
            <person name="Walter F."/>
            <person name="Albersmeier A."/>
            <person name="Kalinowski J."/>
            <person name="Ruckert C."/>
        </authorList>
    </citation>
    <scope>NUCLEOTIDE SEQUENCE</scope>
    <source>
        <strain evidence="8">CGMCC 1.14988</strain>
    </source>
</reference>
<evidence type="ECO:0000256" key="4">
    <source>
        <dbReference type="ARBA" id="ARBA00022909"/>
    </source>
</evidence>
<comment type="function">
    <text evidence="6">Catalyzes the conversion of 7,8-dihydroneopterin to 6-hydroxymethyl-7,8-dihydropterin.</text>
</comment>
<keyword evidence="9" id="KW-1185">Reference proteome</keyword>
<dbReference type="FunFam" id="3.30.1130.10:FF:000003">
    <property type="entry name" value="7,8-dihydroneopterin aldolase"/>
    <property type="match status" value="1"/>
</dbReference>
<keyword evidence="5 6" id="KW-0456">Lyase</keyword>
<dbReference type="OrthoDB" id="3212934at2"/>
<evidence type="ECO:0000256" key="3">
    <source>
        <dbReference type="ARBA" id="ARBA00005708"/>
    </source>
</evidence>
<dbReference type="PANTHER" id="PTHR42844:SF1">
    <property type="entry name" value="DIHYDRONEOPTERIN ALDOLASE 1-RELATED"/>
    <property type="match status" value="1"/>
</dbReference>
<evidence type="ECO:0000259" key="7">
    <source>
        <dbReference type="SMART" id="SM00905"/>
    </source>
</evidence>
<dbReference type="InterPro" id="IPR006157">
    <property type="entry name" value="FolB_dom"/>
</dbReference>
<protein>
    <recommendedName>
        <fullName evidence="6">7,8-dihydroneopterin aldolase</fullName>
        <ecNumber evidence="6">4.1.2.25</ecNumber>
    </recommendedName>
</protein>
<dbReference type="NCBIfam" id="TIGR00526">
    <property type="entry name" value="folB_dom"/>
    <property type="match status" value="1"/>
</dbReference>
<dbReference type="UniPathway" id="UPA00077">
    <property type="reaction ID" value="UER00154"/>
</dbReference>
<dbReference type="Proteomes" id="UP000650511">
    <property type="component" value="Unassembled WGS sequence"/>
</dbReference>
<dbReference type="PANTHER" id="PTHR42844">
    <property type="entry name" value="DIHYDRONEOPTERIN ALDOLASE 1-RELATED"/>
    <property type="match status" value="1"/>
</dbReference>
<dbReference type="EC" id="4.1.2.25" evidence="6"/>
<evidence type="ECO:0000313" key="8">
    <source>
        <dbReference type="EMBL" id="GGI07762.1"/>
    </source>
</evidence>
<reference evidence="8" key="2">
    <citation type="submission" date="2020-09" db="EMBL/GenBank/DDBJ databases">
        <authorList>
            <person name="Sun Q."/>
            <person name="Zhou Y."/>
        </authorList>
    </citation>
    <scope>NUCLEOTIDE SEQUENCE</scope>
    <source>
        <strain evidence="8">CGMCC 1.14988</strain>
    </source>
</reference>
<dbReference type="GO" id="GO:0046654">
    <property type="term" value="P:tetrahydrofolate biosynthetic process"/>
    <property type="evidence" value="ECO:0007669"/>
    <property type="project" value="UniProtKB-UniRule"/>
</dbReference>
<dbReference type="InterPro" id="IPR006156">
    <property type="entry name" value="Dihydroneopterin_aldolase"/>
</dbReference>
<sequence length="125" mass="13048">MDRIVLTGIEAFGHHGVLPHEREFGQRFVVDVVLELDLSTAAASDDLADTVHYGELAGQVADEVAGAPVDLIEALAGRIADRALQPGRVVAVEVTVHKPSAPLPVVAREVAVTLRRERGGAGGAA</sequence>
<dbReference type="InterPro" id="IPR043133">
    <property type="entry name" value="GTP-CH-I_C/QueF"/>
</dbReference>
<accession>A0A8J3A9N3</accession>
<evidence type="ECO:0000256" key="2">
    <source>
        <dbReference type="ARBA" id="ARBA00005013"/>
    </source>
</evidence>
<dbReference type="GO" id="GO:0004150">
    <property type="term" value="F:dihydroneopterin aldolase activity"/>
    <property type="evidence" value="ECO:0007669"/>
    <property type="project" value="UniProtKB-UniRule"/>
</dbReference>